<dbReference type="Proteomes" id="UP000319335">
    <property type="component" value="Unassembled WGS sequence"/>
</dbReference>
<sequence>MSDVINFRLDMTREELKTEQEVSGDIDEFSIENIKPITSLPGEPLEEARFVEPVTALVGATVLYLAKRMIDHWFKEKEQGVMMDLREVPPLISRIAGIPMGFLVIIDKDGQATTHKVDYDKGDDEALKSMMSILNLALGQ</sequence>
<dbReference type="OrthoDB" id="124045at2157"/>
<keyword evidence="2" id="KW-1185">Reference proteome</keyword>
<accession>A0A7Z8KLY6</accession>
<evidence type="ECO:0000313" key="1">
    <source>
        <dbReference type="EMBL" id="TQD23904.1"/>
    </source>
</evidence>
<reference evidence="1 2" key="1">
    <citation type="submission" date="2019-06" db="EMBL/GenBank/DDBJ databases">
        <title>Draft genome sequence of Methanolobus vulcani B1d.</title>
        <authorList>
            <person name="Creighbaum A.J."/>
            <person name="Ticak T."/>
            <person name="Hariraju D."/>
            <person name="Arivett B.A."/>
            <person name="Ferguson D.J.Jr."/>
        </authorList>
    </citation>
    <scope>NUCLEOTIDE SEQUENCE [LARGE SCALE GENOMIC DNA]</scope>
    <source>
        <strain evidence="1 2">B1d</strain>
    </source>
</reference>
<organism evidence="1 2">
    <name type="scientific">Methanolobus vulcani</name>
    <dbReference type="NCBI Taxonomy" id="38026"/>
    <lineage>
        <taxon>Archaea</taxon>
        <taxon>Methanobacteriati</taxon>
        <taxon>Methanobacteriota</taxon>
        <taxon>Stenosarchaea group</taxon>
        <taxon>Methanomicrobia</taxon>
        <taxon>Methanosarcinales</taxon>
        <taxon>Methanosarcinaceae</taxon>
        <taxon>Methanolobus</taxon>
    </lineage>
</organism>
<dbReference type="EMBL" id="VIAQ01000019">
    <property type="protein sequence ID" value="TQD23904.1"/>
    <property type="molecule type" value="Genomic_DNA"/>
</dbReference>
<gene>
    <name evidence="1" type="ORF">FKV42_11890</name>
</gene>
<comment type="caution">
    <text evidence="1">The sequence shown here is derived from an EMBL/GenBank/DDBJ whole genome shotgun (WGS) entry which is preliminary data.</text>
</comment>
<protein>
    <submittedName>
        <fullName evidence="1">Uncharacterized protein</fullName>
    </submittedName>
</protein>
<evidence type="ECO:0000313" key="2">
    <source>
        <dbReference type="Proteomes" id="UP000319335"/>
    </source>
</evidence>
<proteinExistence type="predicted"/>
<name>A0A7Z8KLY6_9EURY</name>
<dbReference type="RefSeq" id="WP_154810529.1">
    <property type="nucleotide sequence ID" value="NZ_VIAQ01000019.1"/>
</dbReference>
<dbReference type="AlphaFoldDB" id="A0A7Z8KLY6"/>